<evidence type="ECO:0000256" key="4">
    <source>
        <dbReference type="ARBA" id="ARBA00022475"/>
    </source>
</evidence>
<evidence type="ECO:0000256" key="2">
    <source>
        <dbReference type="ARBA" id="ARBA00006236"/>
    </source>
</evidence>
<dbReference type="SUPFAM" id="SSF103473">
    <property type="entry name" value="MFS general substrate transporter"/>
    <property type="match status" value="1"/>
</dbReference>
<proteinExistence type="inferred from homology"/>
<feature type="transmembrane region" description="Helical" evidence="8">
    <location>
        <begin position="261"/>
        <end position="282"/>
    </location>
</feature>
<evidence type="ECO:0000256" key="3">
    <source>
        <dbReference type="ARBA" id="ARBA00022448"/>
    </source>
</evidence>
<dbReference type="PROSITE" id="PS00216">
    <property type="entry name" value="SUGAR_TRANSPORT_1"/>
    <property type="match status" value="1"/>
</dbReference>
<keyword evidence="5 8" id="KW-0812">Transmembrane</keyword>
<evidence type="ECO:0000256" key="5">
    <source>
        <dbReference type="ARBA" id="ARBA00022692"/>
    </source>
</evidence>
<accession>A0ABY5K7X3</accession>
<dbReference type="InterPro" id="IPR036259">
    <property type="entry name" value="MFS_trans_sf"/>
</dbReference>
<dbReference type="PANTHER" id="PTHR23502">
    <property type="entry name" value="MAJOR FACILITATOR SUPERFAMILY"/>
    <property type="match status" value="1"/>
</dbReference>
<dbReference type="InterPro" id="IPR020846">
    <property type="entry name" value="MFS_dom"/>
</dbReference>
<dbReference type="PROSITE" id="PS50850">
    <property type="entry name" value="MFS"/>
    <property type="match status" value="1"/>
</dbReference>
<feature type="transmembrane region" description="Helical" evidence="8">
    <location>
        <begin position="225"/>
        <end position="249"/>
    </location>
</feature>
<dbReference type="Proteomes" id="UP001317322">
    <property type="component" value="Chromosome"/>
</dbReference>
<evidence type="ECO:0000256" key="6">
    <source>
        <dbReference type="ARBA" id="ARBA00022989"/>
    </source>
</evidence>
<evidence type="ECO:0000313" key="10">
    <source>
        <dbReference type="EMBL" id="UUI66148.1"/>
    </source>
</evidence>
<dbReference type="CDD" id="cd17320">
    <property type="entry name" value="MFS_MdfA_MDR_like"/>
    <property type="match status" value="1"/>
</dbReference>
<reference evidence="10 11" key="1">
    <citation type="submission" date="2022-07" db="EMBL/GenBank/DDBJ databases">
        <title>Novel species in genus cellulomonas.</title>
        <authorList>
            <person name="Ye L."/>
        </authorList>
    </citation>
    <scope>NUCLEOTIDE SEQUENCE [LARGE SCALE GENOMIC DNA]</scope>
    <source>
        <strain evidence="11">zg-Y908</strain>
    </source>
</reference>
<comment type="subcellular location">
    <subcellularLocation>
        <location evidence="1">Cell membrane</location>
        <topology evidence="1">Multi-pass membrane protein</topology>
    </subcellularLocation>
</comment>
<dbReference type="InterPro" id="IPR011701">
    <property type="entry name" value="MFS"/>
</dbReference>
<gene>
    <name evidence="10" type="ORF">NP075_05340</name>
</gene>
<feature type="transmembrane region" description="Helical" evidence="8">
    <location>
        <begin position="294"/>
        <end position="311"/>
    </location>
</feature>
<feature type="transmembrane region" description="Helical" evidence="8">
    <location>
        <begin position="115"/>
        <end position="133"/>
    </location>
</feature>
<feature type="transmembrane region" description="Helical" evidence="8">
    <location>
        <begin position="317"/>
        <end position="335"/>
    </location>
</feature>
<dbReference type="PANTHER" id="PTHR23502:SF132">
    <property type="entry name" value="POLYAMINE TRANSPORTER 2-RELATED"/>
    <property type="match status" value="1"/>
</dbReference>
<feature type="transmembrane region" description="Helical" evidence="8">
    <location>
        <begin position="22"/>
        <end position="42"/>
    </location>
</feature>
<feature type="transmembrane region" description="Helical" evidence="8">
    <location>
        <begin position="54"/>
        <end position="76"/>
    </location>
</feature>
<keyword evidence="6 8" id="KW-1133">Transmembrane helix</keyword>
<dbReference type="EMBL" id="CP101989">
    <property type="protein sequence ID" value="UUI66148.1"/>
    <property type="molecule type" value="Genomic_DNA"/>
</dbReference>
<keyword evidence="4" id="KW-1003">Cell membrane</keyword>
<feature type="transmembrane region" description="Helical" evidence="8">
    <location>
        <begin position="375"/>
        <end position="400"/>
    </location>
</feature>
<sequence>MPSATGPTPADAHRYRPDAKHILLLGTMAALPAVSTDIYLPSLPDVARDLGTSAAAAQLTMTGMLIGGAVGQLVMGPLSDRFGRRTPVLVGVALHVVVSLLCAIAPAIVPLVALRVAQGFFNASATVVSMALIRDRFVGSDASRLMSRLMLVIGVAPLFAPSLGGLIAGQWGWRAVFVFLAMFGVALWVVVALKMPETLPPERRRPGGVRTALSGYAHLLRDRHFVALALLPGLTMAVLMTYVVASPFVLQEAYGLTGHQFALLFAVNGIGLVIGAQVNAAIVRRVAPIRILRVATVATVVLTSVLLAVVVTGAGGLWAILVVLWLVLALVNFAPPNATAIALGRHGAMAGTAAAFIGSLQAGTGGVVANMSGVLGGGAVAMAGVMLASAVVALAVLALATPAFRRGGAWQLA</sequence>
<dbReference type="InterPro" id="IPR004812">
    <property type="entry name" value="Efflux_drug-R_Bcr/CmlA"/>
</dbReference>
<feature type="transmembrane region" description="Helical" evidence="8">
    <location>
        <begin position="173"/>
        <end position="195"/>
    </location>
</feature>
<feature type="transmembrane region" description="Helical" evidence="8">
    <location>
        <begin position="145"/>
        <end position="167"/>
    </location>
</feature>
<evidence type="ECO:0000256" key="1">
    <source>
        <dbReference type="ARBA" id="ARBA00004651"/>
    </source>
</evidence>
<evidence type="ECO:0000259" key="9">
    <source>
        <dbReference type="PROSITE" id="PS50850"/>
    </source>
</evidence>
<keyword evidence="3" id="KW-0813">Transport</keyword>
<evidence type="ECO:0000256" key="8">
    <source>
        <dbReference type="SAM" id="Phobius"/>
    </source>
</evidence>
<feature type="domain" description="Major facilitator superfamily (MFS) profile" evidence="9">
    <location>
        <begin position="21"/>
        <end position="405"/>
    </location>
</feature>
<feature type="transmembrane region" description="Helical" evidence="8">
    <location>
        <begin position="88"/>
        <end position="109"/>
    </location>
</feature>
<dbReference type="Gene3D" id="1.20.1720.10">
    <property type="entry name" value="Multidrug resistance protein D"/>
    <property type="match status" value="1"/>
</dbReference>
<keyword evidence="7 8" id="KW-0472">Membrane</keyword>
<evidence type="ECO:0000313" key="11">
    <source>
        <dbReference type="Proteomes" id="UP001317322"/>
    </source>
</evidence>
<dbReference type="NCBIfam" id="TIGR00710">
    <property type="entry name" value="efflux_Bcr_CflA"/>
    <property type="match status" value="1"/>
</dbReference>
<dbReference type="InterPro" id="IPR005829">
    <property type="entry name" value="Sugar_transporter_CS"/>
</dbReference>
<organism evidence="10 11">
    <name type="scientific">Cellulomonas wangsupingiae</name>
    <dbReference type="NCBI Taxonomy" id="2968085"/>
    <lineage>
        <taxon>Bacteria</taxon>
        <taxon>Bacillati</taxon>
        <taxon>Actinomycetota</taxon>
        <taxon>Actinomycetes</taxon>
        <taxon>Micrococcales</taxon>
        <taxon>Cellulomonadaceae</taxon>
        <taxon>Cellulomonas</taxon>
    </lineage>
</organism>
<keyword evidence="11" id="KW-1185">Reference proteome</keyword>
<protein>
    <submittedName>
        <fullName evidence="10">Multidrug effflux MFS transporter</fullName>
    </submittedName>
</protein>
<evidence type="ECO:0000256" key="7">
    <source>
        <dbReference type="ARBA" id="ARBA00023136"/>
    </source>
</evidence>
<feature type="transmembrane region" description="Helical" evidence="8">
    <location>
        <begin position="347"/>
        <end position="369"/>
    </location>
</feature>
<name>A0ABY5K7X3_9CELL</name>
<dbReference type="Pfam" id="PF07690">
    <property type="entry name" value="MFS_1"/>
    <property type="match status" value="1"/>
</dbReference>
<comment type="similarity">
    <text evidence="2">Belongs to the major facilitator superfamily. Bcr/CmlA family.</text>
</comment>